<name>A0A2A2M092_9BILA</name>
<sequence length="168" mass="17976">MRAVIFMKGVDIFTSQLIFSGSLSKFLELMGVSGSGDCGALRQQLSAQHSSRIPPAAGENRGETCVSGDSVLGGVIVEDPAIISSHQILEKLLAVRVEEEKLTDVHSTLFLGVRETVGDPSSEDSVAAKIVKMAYDGGIATSECSRQFTSGFFGIRLNSTQQFVLIYE</sequence>
<reference evidence="1 2" key="1">
    <citation type="journal article" date="2017" name="Curr. Biol.">
        <title>Genome architecture and evolution of a unichromosomal asexual nematode.</title>
        <authorList>
            <person name="Fradin H."/>
            <person name="Zegar C."/>
            <person name="Gutwein M."/>
            <person name="Lucas J."/>
            <person name="Kovtun M."/>
            <person name="Corcoran D."/>
            <person name="Baugh L.R."/>
            <person name="Kiontke K."/>
            <person name="Gunsalus K."/>
            <person name="Fitch D.H."/>
            <person name="Piano F."/>
        </authorList>
    </citation>
    <scope>NUCLEOTIDE SEQUENCE [LARGE SCALE GENOMIC DNA]</scope>
    <source>
        <strain evidence="1">PF1309</strain>
    </source>
</reference>
<organism evidence="1 2">
    <name type="scientific">Diploscapter pachys</name>
    <dbReference type="NCBI Taxonomy" id="2018661"/>
    <lineage>
        <taxon>Eukaryota</taxon>
        <taxon>Metazoa</taxon>
        <taxon>Ecdysozoa</taxon>
        <taxon>Nematoda</taxon>
        <taxon>Chromadorea</taxon>
        <taxon>Rhabditida</taxon>
        <taxon>Rhabditina</taxon>
        <taxon>Rhabditomorpha</taxon>
        <taxon>Rhabditoidea</taxon>
        <taxon>Rhabditidae</taxon>
        <taxon>Diploscapter</taxon>
    </lineage>
</organism>
<comment type="caution">
    <text evidence="1">The sequence shown here is derived from an EMBL/GenBank/DDBJ whole genome shotgun (WGS) entry which is preliminary data.</text>
</comment>
<evidence type="ECO:0000313" key="2">
    <source>
        <dbReference type="Proteomes" id="UP000218231"/>
    </source>
</evidence>
<dbReference type="Proteomes" id="UP000218231">
    <property type="component" value="Unassembled WGS sequence"/>
</dbReference>
<protein>
    <submittedName>
        <fullName evidence="1">Uncharacterized protein</fullName>
    </submittedName>
</protein>
<dbReference type="EMBL" id="LIAE01006285">
    <property type="protein sequence ID" value="PAV91896.1"/>
    <property type="molecule type" value="Genomic_DNA"/>
</dbReference>
<gene>
    <name evidence="1" type="ORF">WR25_21869</name>
</gene>
<accession>A0A2A2M092</accession>
<evidence type="ECO:0000313" key="1">
    <source>
        <dbReference type="EMBL" id="PAV91896.1"/>
    </source>
</evidence>
<keyword evidence="2" id="KW-1185">Reference proteome</keyword>
<proteinExistence type="predicted"/>
<dbReference type="AlphaFoldDB" id="A0A2A2M092"/>